<name>I7CIP7_MYCHA</name>
<evidence type="ECO:0000313" key="1">
    <source>
        <dbReference type="EMBL" id="AFO51749.1"/>
    </source>
</evidence>
<reference evidence="1 2" key="1">
    <citation type="journal article" date="2012" name="J. Bacteriol.">
        <title>Genome Sequence of "Candidatus Mycoplasma haemolamae" Strain Purdue, a Red Blood Cell Pathogen of Alpacas (Vicugna pacos) and Llamas (Lama glama).</title>
        <authorList>
            <person name="Guimaraes A.M."/>
            <person name="Toth B."/>
            <person name="Santos A.P."/>
            <person name="do Nascimento N.C."/>
            <person name="Kritchevsky J.E."/>
            <person name="Messick J.B."/>
        </authorList>
    </citation>
    <scope>NUCLEOTIDE SEQUENCE [LARGE SCALE GENOMIC DNA]</scope>
    <source>
        <strain evidence="1 2">Purdue</strain>
    </source>
</reference>
<reference evidence="2" key="2">
    <citation type="submission" date="2012-07" db="EMBL/GenBank/DDBJ databases">
        <title>Complete genome sequence of 'Candidatus Mycoplasma haemolamae'.</title>
        <authorList>
            <person name="Guimaraes A.M.S."/>
            <person name="Toth B."/>
            <person name="Santos A.P."/>
            <person name="Nascimento N.C."/>
            <person name="Sojka J.E."/>
            <person name="Messick J.B."/>
        </authorList>
    </citation>
    <scope>NUCLEOTIDE SEQUENCE [LARGE SCALE GENOMIC DNA]</scope>
    <source>
        <strain evidence="2">Purdue</strain>
    </source>
</reference>
<organism evidence="1 2">
    <name type="scientific">Mycoplasma haematolamae (strain Purdue)</name>
    <dbReference type="NCBI Taxonomy" id="1212765"/>
    <lineage>
        <taxon>Bacteria</taxon>
        <taxon>Bacillati</taxon>
        <taxon>Mycoplasmatota</taxon>
        <taxon>Mollicutes</taxon>
        <taxon>Mycoplasmataceae</taxon>
        <taxon>Mycoplasma</taxon>
    </lineage>
</organism>
<gene>
    <name evidence="1" type="ordered locus">MHLP_00845</name>
</gene>
<accession>I7CIP7</accession>
<dbReference type="EMBL" id="CP003731">
    <property type="protein sequence ID" value="AFO51749.1"/>
    <property type="molecule type" value="Genomic_DNA"/>
</dbReference>
<dbReference type="HOGENOM" id="CLU_137916_0_0_14"/>
<protein>
    <submittedName>
        <fullName evidence="1">Uncharacterized protein</fullName>
    </submittedName>
</protein>
<dbReference type="PATRIC" id="fig|1212765.3.peg.194"/>
<dbReference type="STRING" id="1212765.MHLP_00845"/>
<dbReference type="AlphaFoldDB" id="I7CIP7"/>
<dbReference type="KEGG" id="mhl:MHLP_00845"/>
<dbReference type="Proteomes" id="UP000006502">
    <property type="component" value="Chromosome"/>
</dbReference>
<sequence>MALKAVLGKVVLPGLALGGGTYGVTQAIPSSEEHLGLVIAFQNNGGDWTSITCPYYEVNTGDHANLQFLWVDSNKAELTCIKGSSSWMEKELKMKKKNNGTDLTEVDSSKDGDISKLSCKSSDSDEPKFYGCTLTDKKLQITKDKELVGDKRQDKLVFTVQH</sequence>
<keyword evidence="2" id="KW-1185">Reference proteome</keyword>
<proteinExistence type="predicted"/>
<evidence type="ECO:0000313" key="2">
    <source>
        <dbReference type="Proteomes" id="UP000006502"/>
    </source>
</evidence>